<feature type="chain" id="PRO_5008889169" evidence="2">
    <location>
        <begin position="19"/>
        <end position="438"/>
    </location>
</feature>
<dbReference type="PRINTS" id="PR00837">
    <property type="entry name" value="V5TPXLIKE"/>
</dbReference>
<evidence type="ECO:0000313" key="5">
    <source>
        <dbReference type="Proteomes" id="UP000092993"/>
    </source>
</evidence>
<evidence type="ECO:0000256" key="2">
    <source>
        <dbReference type="SAM" id="SignalP"/>
    </source>
</evidence>
<name>A0A1C7MJS4_GRIFR</name>
<proteinExistence type="predicted"/>
<dbReference type="InterPro" id="IPR014044">
    <property type="entry name" value="CAP_dom"/>
</dbReference>
<dbReference type="SUPFAM" id="SSF55797">
    <property type="entry name" value="PR-1-like"/>
    <property type="match status" value="1"/>
</dbReference>
<evidence type="ECO:0000313" key="4">
    <source>
        <dbReference type="EMBL" id="OBZ77122.1"/>
    </source>
</evidence>
<dbReference type="SMART" id="SM00198">
    <property type="entry name" value="SCP"/>
    <property type="match status" value="1"/>
</dbReference>
<dbReference type="InterPro" id="IPR001283">
    <property type="entry name" value="CRISP-related"/>
</dbReference>
<sequence>MFARCIWVVFALAALSAAVPTPRTPPDFKLIFAVVNATNDGAASSSGSSSLSNSSSRPFGMSSSSSSSTVPESTPSITPSSTSSATPSSSSSSSGSSTPSDLTSSPSLSTPSQSSSSSGSFTPTVTTASTSSPTSSSDSSTASPSVTSGDASQTVTPTPTDTSSQSTSSTEPPSSTGSDVASSQSSSSLSTTSSGSTASDSPSSTSSGTEPSSPPSSSPSASTSPTGNAATPTSSPSFSTDSSSAPSPRINVIHSIDHLAVFKLYELCISGLHIQRFHANDLSVSLYTFRHPTSPALPVDQAAYLDGHNLIRVANGAAPLTWSGDLQAKAESYAQGCQFQHSDGALGPVGENLAAATGLFTAEAAVALFAQDGSKFDPQNPTFTHFTQMVWQSTTQLGCAAALCDSIFPNGFGQATYHVCLYNPVGNIVGEEQFNVQA</sequence>
<feature type="region of interest" description="Disordered" evidence="1">
    <location>
        <begin position="42"/>
        <end position="246"/>
    </location>
</feature>
<evidence type="ECO:0000259" key="3">
    <source>
        <dbReference type="SMART" id="SM00198"/>
    </source>
</evidence>
<feature type="signal peptide" evidence="2">
    <location>
        <begin position="1"/>
        <end position="18"/>
    </location>
</feature>
<dbReference type="PANTHER" id="PTHR10334">
    <property type="entry name" value="CYSTEINE-RICH SECRETORY PROTEIN-RELATED"/>
    <property type="match status" value="1"/>
</dbReference>
<dbReference type="OMA" id="TANEYNH"/>
<reference evidence="4 5" key="1">
    <citation type="submission" date="2016-03" db="EMBL/GenBank/DDBJ databases">
        <title>Whole genome sequencing of Grifola frondosa 9006-11.</title>
        <authorList>
            <person name="Min B."/>
            <person name="Park H."/>
            <person name="Kim J.-G."/>
            <person name="Cho H."/>
            <person name="Oh Y.-L."/>
            <person name="Kong W.-S."/>
            <person name="Choi I.-G."/>
        </authorList>
    </citation>
    <scope>NUCLEOTIDE SEQUENCE [LARGE SCALE GENOMIC DNA]</scope>
    <source>
        <strain evidence="4 5">9006-11</strain>
    </source>
</reference>
<dbReference type="InterPro" id="IPR035940">
    <property type="entry name" value="CAP_sf"/>
</dbReference>
<organism evidence="4 5">
    <name type="scientific">Grifola frondosa</name>
    <name type="common">Maitake</name>
    <name type="synonym">Polyporus frondosus</name>
    <dbReference type="NCBI Taxonomy" id="5627"/>
    <lineage>
        <taxon>Eukaryota</taxon>
        <taxon>Fungi</taxon>
        <taxon>Dikarya</taxon>
        <taxon>Basidiomycota</taxon>
        <taxon>Agaricomycotina</taxon>
        <taxon>Agaricomycetes</taxon>
        <taxon>Polyporales</taxon>
        <taxon>Grifolaceae</taxon>
        <taxon>Grifola</taxon>
    </lineage>
</organism>
<dbReference type="OrthoDB" id="337038at2759"/>
<dbReference type="Proteomes" id="UP000092993">
    <property type="component" value="Unassembled WGS sequence"/>
</dbReference>
<comment type="caution">
    <text evidence="4">The sequence shown here is derived from an EMBL/GenBank/DDBJ whole genome shotgun (WGS) entry which is preliminary data.</text>
</comment>
<feature type="domain" description="SCP" evidence="3">
    <location>
        <begin position="299"/>
        <end position="430"/>
    </location>
</feature>
<dbReference type="STRING" id="5627.A0A1C7MJS4"/>
<keyword evidence="5" id="KW-1185">Reference proteome</keyword>
<accession>A0A1C7MJS4</accession>
<keyword evidence="2" id="KW-0732">Signal</keyword>
<dbReference type="Gene3D" id="3.40.33.10">
    <property type="entry name" value="CAP"/>
    <property type="match status" value="1"/>
</dbReference>
<feature type="compositionally biased region" description="Low complexity" evidence="1">
    <location>
        <begin position="218"/>
        <end position="246"/>
    </location>
</feature>
<feature type="compositionally biased region" description="Low complexity" evidence="1">
    <location>
        <begin position="44"/>
        <end position="211"/>
    </location>
</feature>
<dbReference type="EMBL" id="LUGG01000003">
    <property type="protein sequence ID" value="OBZ77122.1"/>
    <property type="molecule type" value="Genomic_DNA"/>
</dbReference>
<dbReference type="AlphaFoldDB" id="A0A1C7MJS4"/>
<gene>
    <name evidence="4" type="primary">PRY3</name>
    <name evidence="4" type="ORF">A0H81_03847</name>
</gene>
<protein>
    <submittedName>
        <fullName evidence="4">Cell wall protein PRY3</fullName>
    </submittedName>
</protein>
<dbReference type="Pfam" id="PF00188">
    <property type="entry name" value="CAP"/>
    <property type="match status" value="1"/>
</dbReference>
<evidence type="ECO:0000256" key="1">
    <source>
        <dbReference type="SAM" id="MobiDB-lite"/>
    </source>
</evidence>